<evidence type="ECO:0000256" key="1">
    <source>
        <dbReference type="ARBA" id="ARBA00023016"/>
    </source>
</evidence>
<evidence type="ECO:0000313" key="6">
    <source>
        <dbReference type="Proteomes" id="UP000029981"/>
    </source>
</evidence>
<dbReference type="Pfam" id="PF00011">
    <property type="entry name" value="HSP20"/>
    <property type="match status" value="1"/>
</dbReference>
<dbReference type="PANTHER" id="PTHR11527">
    <property type="entry name" value="HEAT-SHOCK PROTEIN 20 FAMILY MEMBER"/>
    <property type="match status" value="1"/>
</dbReference>
<dbReference type="GO" id="GO:0009408">
    <property type="term" value="P:response to heat"/>
    <property type="evidence" value="ECO:0000318"/>
    <property type="project" value="GO_Central"/>
</dbReference>
<dbReference type="eggNOG" id="KOG0710">
    <property type="taxonomic scope" value="Eukaryota"/>
</dbReference>
<dbReference type="CDD" id="cd06472">
    <property type="entry name" value="ACD_ScHsp26_like"/>
    <property type="match status" value="1"/>
</dbReference>
<dbReference type="OrthoDB" id="1684399at2759"/>
<protein>
    <recommendedName>
        <fullName evidence="4">SHSP domain-containing protein</fullName>
    </recommendedName>
</protein>
<dbReference type="STRING" id="3659.A0A0A0KP16"/>
<keyword evidence="1" id="KW-0346">Stress response</keyword>
<sequence length="191" mass="22293">MDNDGIHYQDKHGGTETFKTTVPTQLIPFPPYLLQSSVRRRFKERPMSLIRRMTGGRRRRNMFFDPFVLENWDSSEETASAFMVTQIDWKETPNAHIFKADLPGLKIEEVNMDVNEAKILELSGERMKETKEESEEWHRVERRSGKFLRRFRLPENVKVEDINVSMEDGILTVIVPKIEGVKPEIKSIAIS</sequence>
<dbReference type="InterPro" id="IPR031107">
    <property type="entry name" value="Small_HSP"/>
</dbReference>
<reference evidence="5 6" key="2">
    <citation type="journal article" date="2009" name="PLoS ONE">
        <title>An integrated genetic and cytogenetic map of the cucumber genome.</title>
        <authorList>
            <person name="Ren Y."/>
            <person name="Zhang Z."/>
            <person name="Liu J."/>
            <person name="Staub J.E."/>
            <person name="Han Y."/>
            <person name="Cheng Z."/>
            <person name="Li X."/>
            <person name="Lu J."/>
            <person name="Miao H."/>
            <person name="Kang H."/>
            <person name="Xie B."/>
            <person name="Gu X."/>
            <person name="Wang X."/>
            <person name="Du Y."/>
            <person name="Jin W."/>
            <person name="Huang S."/>
        </authorList>
    </citation>
    <scope>NUCLEOTIDE SEQUENCE [LARGE SCALE GENOMIC DNA]</scope>
    <source>
        <strain evidence="6">cv. 9930</strain>
    </source>
</reference>
<dbReference type="GO" id="GO:0006457">
    <property type="term" value="P:protein folding"/>
    <property type="evidence" value="ECO:0000318"/>
    <property type="project" value="GO_Central"/>
</dbReference>
<dbReference type="KEGG" id="csv:101211939"/>
<dbReference type="GO" id="GO:0051259">
    <property type="term" value="P:protein complex oligomerization"/>
    <property type="evidence" value="ECO:0000318"/>
    <property type="project" value="GO_Central"/>
</dbReference>
<dbReference type="Gene3D" id="2.60.40.790">
    <property type="match status" value="1"/>
</dbReference>
<dbReference type="GO" id="GO:0009651">
    <property type="term" value="P:response to salt stress"/>
    <property type="evidence" value="ECO:0000318"/>
    <property type="project" value="GO_Central"/>
</dbReference>
<evidence type="ECO:0000313" key="5">
    <source>
        <dbReference type="EMBL" id="KGN50619.1"/>
    </source>
</evidence>
<gene>
    <name evidence="5" type="ORF">Csa_5G197110</name>
</gene>
<dbReference type="GO" id="GO:0042542">
    <property type="term" value="P:response to hydrogen peroxide"/>
    <property type="evidence" value="ECO:0000318"/>
    <property type="project" value="GO_Central"/>
</dbReference>
<dbReference type="Gramene" id="KGN50619">
    <property type="protein sequence ID" value="KGN50619"/>
    <property type="gene ID" value="Csa_5G197110"/>
</dbReference>
<dbReference type="GO" id="GO:0051082">
    <property type="term" value="F:unfolded protein binding"/>
    <property type="evidence" value="ECO:0000318"/>
    <property type="project" value="GO_Central"/>
</dbReference>
<evidence type="ECO:0000256" key="3">
    <source>
        <dbReference type="RuleBase" id="RU003616"/>
    </source>
</evidence>
<dbReference type="PROSITE" id="PS01031">
    <property type="entry name" value="SHSP"/>
    <property type="match status" value="1"/>
</dbReference>
<reference evidence="5 6" key="4">
    <citation type="journal article" date="2011" name="BMC Genomics">
        <title>RNA-Seq improves annotation of protein-coding genes in the cucumber genome.</title>
        <authorList>
            <person name="Li Z."/>
            <person name="Zhang Z."/>
            <person name="Yan P."/>
            <person name="Huang S."/>
            <person name="Fei Z."/>
            <person name="Lin K."/>
        </authorList>
    </citation>
    <scope>NUCLEOTIDE SEQUENCE [LARGE SCALE GENOMIC DNA]</scope>
    <source>
        <strain evidence="6">cv. 9930</strain>
    </source>
</reference>
<comment type="similarity">
    <text evidence="2 3">Belongs to the small heat shock protein (HSP20) family.</text>
</comment>
<dbReference type="Proteomes" id="UP000029981">
    <property type="component" value="Chromosome 5"/>
</dbReference>
<dbReference type="EMBL" id="CM002926">
    <property type="protein sequence ID" value="KGN50619.1"/>
    <property type="molecule type" value="Genomic_DNA"/>
</dbReference>
<evidence type="ECO:0000256" key="2">
    <source>
        <dbReference type="PROSITE-ProRule" id="PRU00285"/>
    </source>
</evidence>
<keyword evidence="6" id="KW-1185">Reference proteome</keyword>
<dbReference type="AlphaFoldDB" id="A0A0A0KP16"/>
<dbReference type="InterPro" id="IPR002068">
    <property type="entry name" value="A-crystallin/Hsp20_dom"/>
</dbReference>
<organism evidence="5 6">
    <name type="scientific">Cucumis sativus</name>
    <name type="common">Cucumber</name>
    <dbReference type="NCBI Taxonomy" id="3659"/>
    <lineage>
        <taxon>Eukaryota</taxon>
        <taxon>Viridiplantae</taxon>
        <taxon>Streptophyta</taxon>
        <taxon>Embryophyta</taxon>
        <taxon>Tracheophyta</taxon>
        <taxon>Spermatophyta</taxon>
        <taxon>Magnoliopsida</taxon>
        <taxon>eudicotyledons</taxon>
        <taxon>Gunneridae</taxon>
        <taxon>Pentapetalae</taxon>
        <taxon>rosids</taxon>
        <taxon>fabids</taxon>
        <taxon>Cucurbitales</taxon>
        <taxon>Cucurbitaceae</taxon>
        <taxon>Benincaseae</taxon>
        <taxon>Cucumis</taxon>
    </lineage>
</organism>
<feature type="domain" description="SHSP" evidence="4">
    <location>
        <begin position="78"/>
        <end position="191"/>
    </location>
</feature>
<dbReference type="InterPro" id="IPR008978">
    <property type="entry name" value="HSP20-like_chaperone"/>
</dbReference>
<proteinExistence type="inferred from homology"/>
<evidence type="ECO:0000259" key="4">
    <source>
        <dbReference type="PROSITE" id="PS01031"/>
    </source>
</evidence>
<accession>A0A0A0KP16</accession>
<reference evidence="5 6" key="1">
    <citation type="journal article" date="2009" name="Nat. Genet.">
        <title>The genome of the cucumber, Cucumis sativus L.</title>
        <authorList>
            <person name="Huang S."/>
            <person name="Li R."/>
            <person name="Zhang Z."/>
            <person name="Li L."/>
            <person name="Gu X."/>
            <person name="Fan W."/>
            <person name="Lucas W.J."/>
            <person name="Wang X."/>
            <person name="Xie B."/>
            <person name="Ni P."/>
            <person name="Ren Y."/>
            <person name="Zhu H."/>
            <person name="Li J."/>
            <person name="Lin K."/>
            <person name="Jin W."/>
            <person name="Fei Z."/>
            <person name="Li G."/>
            <person name="Staub J."/>
            <person name="Kilian A."/>
            <person name="van der Vossen E.A."/>
            <person name="Wu Y."/>
            <person name="Guo J."/>
            <person name="He J."/>
            <person name="Jia Z."/>
            <person name="Ren Y."/>
            <person name="Tian G."/>
            <person name="Lu Y."/>
            <person name="Ruan J."/>
            <person name="Qian W."/>
            <person name="Wang M."/>
            <person name="Huang Q."/>
            <person name="Li B."/>
            <person name="Xuan Z."/>
            <person name="Cao J."/>
            <person name="Asan"/>
            <person name="Wu Z."/>
            <person name="Zhang J."/>
            <person name="Cai Q."/>
            <person name="Bai Y."/>
            <person name="Zhao B."/>
            <person name="Han Y."/>
            <person name="Li Y."/>
            <person name="Li X."/>
            <person name="Wang S."/>
            <person name="Shi Q."/>
            <person name="Liu S."/>
            <person name="Cho W.K."/>
            <person name="Kim J.Y."/>
            <person name="Xu Y."/>
            <person name="Heller-Uszynska K."/>
            <person name="Miao H."/>
            <person name="Cheng Z."/>
            <person name="Zhang S."/>
            <person name="Wu J."/>
            <person name="Yang Y."/>
            <person name="Kang H."/>
            <person name="Li M."/>
            <person name="Liang H."/>
            <person name="Ren X."/>
            <person name="Shi Z."/>
            <person name="Wen M."/>
            <person name="Jian M."/>
            <person name="Yang H."/>
            <person name="Zhang G."/>
            <person name="Yang Z."/>
            <person name="Chen R."/>
            <person name="Liu S."/>
            <person name="Li J."/>
            <person name="Ma L."/>
            <person name="Liu H."/>
            <person name="Zhou Y."/>
            <person name="Zhao J."/>
            <person name="Fang X."/>
            <person name="Li G."/>
            <person name="Fang L."/>
            <person name="Li Y."/>
            <person name="Liu D."/>
            <person name="Zheng H."/>
            <person name="Zhang Y."/>
            <person name="Qin N."/>
            <person name="Li Z."/>
            <person name="Yang G."/>
            <person name="Yang S."/>
            <person name="Bolund L."/>
            <person name="Kristiansen K."/>
            <person name="Zheng H."/>
            <person name="Li S."/>
            <person name="Zhang X."/>
            <person name="Yang H."/>
            <person name="Wang J."/>
            <person name="Sun R."/>
            <person name="Zhang B."/>
            <person name="Jiang S."/>
            <person name="Wang J."/>
            <person name="Du Y."/>
            <person name="Li S."/>
        </authorList>
    </citation>
    <scope>NUCLEOTIDE SEQUENCE [LARGE SCALE GENOMIC DNA]</scope>
    <source>
        <strain evidence="6">cv. 9930</strain>
    </source>
</reference>
<reference evidence="5 6" key="3">
    <citation type="journal article" date="2010" name="BMC Genomics">
        <title>Transcriptome sequencing and comparative analysis of cucumber flowers with different sex types.</title>
        <authorList>
            <person name="Guo S."/>
            <person name="Zheng Y."/>
            <person name="Joung J.G."/>
            <person name="Liu S."/>
            <person name="Zhang Z."/>
            <person name="Crasta O.R."/>
            <person name="Sobral B.W."/>
            <person name="Xu Y."/>
            <person name="Huang S."/>
            <person name="Fei Z."/>
        </authorList>
    </citation>
    <scope>NUCLEOTIDE SEQUENCE [LARGE SCALE GENOMIC DNA]</scope>
    <source>
        <strain evidence="6">cv. 9930</strain>
    </source>
</reference>
<name>A0A0A0KP16_CUCSA</name>
<dbReference type="SUPFAM" id="SSF49764">
    <property type="entry name" value="HSP20-like chaperones"/>
    <property type="match status" value="1"/>
</dbReference>